<keyword evidence="2" id="KW-1185">Reference proteome</keyword>
<evidence type="ECO:0000313" key="1">
    <source>
        <dbReference type="EMBL" id="MDI3319441.1"/>
    </source>
</evidence>
<comment type="caution">
    <text evidence="1">The sequence shown here is derived from an EMBL/GenBank/DDBJ whole genome shotgun (WGS) entry which is preliminary data.</text>
</comment>
<organism evidence="1 2">
    <name type="scientific">Pinibacter soli</name>
    <dbReference type="NCBI Taxonomy" id="3044211"/>
    <lineage>
        <taxon>Bacteria</taxon>
        <taxon>Pseudomonadati</taxon>
        <taxon>Bacteroidota</taxon>
        <taxon>Chitinophagia</taxon>
        <taxon>Chitinophagales</taxon>
        <taxon>Chitinophagaceae</taxon>
        <taxon>Pinibacter</taxon>
    </lineage>
</organism>
<evidence type="ECO:0008006" key="3">
    <source>
        <dbReference type="Google" id="ProtNLM"/>
    </source>
</evidence>
<sequence>MEFLSTTTIAKELDMPAAELFSLLRSLGWIDRKQDKWILTAVGKQKGGQTRTNPKFGEYIVWPEDIPLDIFEDDVKKTTLINATAISKHFNISSQRLNLILSELGWIEKDLSGWGLTKLGKTVGGRQYEHETSGNSYVLWPENILSNKSLVEVFSDQPVQKETVKSTSNDHPAQRAIAPTPAATSLAPATPDNFRDKFEAKHRTKDGHYVRSRAEVIIDDTLYDYGLVHAYEKKVPIEEELYTDFYLPNGKVYIEFWGLENDAKYLERKQKKLELYRKYELKLIELTDSDIQNLDDHLPKKLLKFGIRVY</sequence>
<protein>
    <recommendedName>
        <fullName evidence="3">Glycerol kinase</fullName>
    </recommendedName>
</protein>
<evidence type="ECO:0000313" key="2">
    <source>
        <dbReference type="Proteomes" id="UP001226434"/>
    </source>
</evidence>
<dbReference type="EMBL" id="JASBRG010000003">
    <property type="protein sequence ID" value="MDI3319441.1"/>
    <property type="molecule type" value="Genomic_DNA"/>
</dbReference>
<name>A0ABT6RAE7_9BACT</name>
<dbReference type="RefSeq" id="WP_282333554.1">
    <property type="nucleotide sequence ID" value="NZ_JASBRG010000003.1"/>
</dbReference>
<dbReference type="Gene3D" id="3.40.960.10">
    <property type="entry name" value="VSR Endonuclease"/>
    <property type="match status" value="1"/>
</dbReference>
<dbReference type="Proteomes" id="UP001226434">
    <property type="component" value="Unassembled WGS sequence"/>
</dbReference>
<gene>
    <name evidence="1" type="ORF">QJ048_06635</name>
</gene>
<proteinExistence type="predicted"/>
<accession>A0ABT6RAE7</accession>
<reference evidence="1 2" key="1">
    <citation type="submission" date="2023-05" db="EMBL/GenBank/DDBJ databases">
        <title>Genome sequence of Pinibacter sp. MAH-24.</title>
        <authorList>
            <person name="Huq M.A."/>
        </authorList>
    </citation>
    <scope>NUCLEOTIDE SEQUENCE [LARGE SCALE GENOMIC DNA]</scope>
    <source>
        <strain evidence="1 2">MAH-24</strain>
    </source>
</reference>